<dbReference type="Proteomes" id="UP000276215">
    <property type="component" value="Unassembled WGS sequence"/>
</dbReference>
<keyword evidence="2" id="KW-1185">Reference proteome</keyword>
<dbReference type="EMBL" id="ML120365">
    <property type="protein sequence ID" value="RPB02929.1"/>
    <property type="molecule type" value="Genomic_DNA"/>
</dbReference>
<dbReference type="AlphaFoldDB" id="A0A3N4K0S8"/>
<protein>
    <submittedName>
        <fullName evidence="1">Uncharacterized protein</fullName>
    </submittedName>
</protein>
<gene>
    <name evidence="1" type="ORF">L873DRAFT_328814</name>
</gene>
<organism evidence="1 2">
    <name type="scientific">Choiromyces venosus 120613-1</name>
    <dbReference type="NCBI Taxonomy" id="1336337"/>
    <lineage>
        <taxon>Eukaryota</taxon>
        <taxon>Fungi</taxon>
        <taxon>Dikarya</taxon>
        <taxon>Ascomycota</taxon>
        <taxon>Pezizomycotina</taxon>
        <taxon>Pezizomycetes</taxon>
        <taxon>Pezizales</taxon>
        <taxon>Tuberaceae</taxon>
        <taxon>Choiromyces</taxon>
    </lineage>
</organism>
<name>A0A3N4K0S8_9PEZI</name>
<reference evidence="1 2" key="1">
    <citation type="journal article" date="2018" name="Nat. Ecol. Evol.">
        <title>Pezizomycetes genomes reveal the molecular basis of ectomycorrhizal truffle lifestyle.</title>
        <authorList>
            <person name="Murat C."/>
            <person name="Payen T."/>
            <person name="Noel B."/>
            <person name="Kuo A."/>
            <person name="Morin E."/>
            <person name="Chen J."/>
            <person name="Kohler A."/>
            <person name="Krizsan K."/>
            <person name="Balestrini R."/>
            <person name="Da Silva C."/>
            <person name="Montanini B."/>
            <person name="Hainaut M."/>
            <person name="Levati E."/>
            <person name="Barry K.W."/>
            <person name="Belfiori B."/>
            <person name="Cichocki N."/>
            <person name="Clum A."/>
            <person name="Dockter R.B."/>
            <person name="Fauchery L."/>
            <person name="Guy J."/>
            <person name="Iotti M."/>
            <person name="Le Tacon F."/>
            <person name="Lindquist E.A."/>
            <person name="Lipzen A."/>
            <person name="Malagnac F."/>
            <person name="Mello A."/>
            <person name="Molinier V."/>
            <person name="Miyauchi S."/>
            <person name="Poulain J."/>
            <person name="Riccioni C."/>
            <person name="Rubini A."/>
            <person name="Sitrit Y."/>
            <person name="Splivallo R."/>
            <person name="Traeger S."/>
            <person name="Wang M."/>
            <person name="Zifcakova L."/>
            <person name="Wipf D."/>
            <person name="Zambonelli A."/>
            <person name="Paolocci F."/>
            <person name="Nowrousian M."/>
            <person name="Ottonello S."/>
            <person name="Baldrian P."/>
            <person name="Spatafora J.W."/>
            <person name="Henrissat B."/>
            <person name="Nagy L.G."/>
            <person name="Aury J.M."/>
            <person name="Wincker P."/>
            <person name="Grigoriev I.V."/>
            <person name="Bonfante P."/>
            <person name="Martin F.M."/>
        </authorList>
    </citation>
    <scope>NUCLEOTIDE SEQUENCE [LARGE SCALE GENOMIC DNA]</scope>
    <source>
        <strain evidence="1 2">120613-1</strain>
    </source>
</reference>
<evidence type="ECO:0000313" key="1">
    <source>
        <dbReference type="EMBL" id="RPB02929.1"/>
    </source>
</evidence>
<proteinExistence type="predicted"/>
<sequence length="169" mass="18548">MLLLSHWPIQHYHYHLQPCPGIDVSQDHKSLRLGGFLFGLQLFLDLQFSLQVLSDFFSHYILLPESLTDLLPSILSFVPISFLCKLHSFPSGFIPIILPPPISLTSLAHPSPTGVIFPPLFSAPSNSFPLPSPIFSFLSPSIYPSSSNTNSSSSSSILPSTSLLIFSPL</sequence>
<accession>A0A3N4K0S8</accession>
<evidence type="ECO:0000313" key="2">
    <source>
        <dbReference type="Proteomes" id="UP000276215"/>
    </source>
</evidence>